<feature type="region of interest" description="Disordered" evidence="1">
    <location>
        <begin position="24"/>
        <end position="48"/>
    </location>
</feature>
<evidence type="ECO:0008006" key="4">
    <source>
        <dbReference type="Google" id="ProtNLM"/>
    </source>
</evidence>
<dbReference type="AlphaFoldDB" id="A0A6B0UHH4"/>
<evidence type="ECO:0000313" key="3">
    <source>
        <dbReference type="EMBL" id="MXU88915.1"/>
    </source>
</evidence>
<keyword evidence="2" id="KW-0732">Signal</keyword>
<accession>A0A6B0UHH4</accession>
<feature type="signal peptide" evidence="2">
    <location>
        <begin position="1"/>
        <end position="15"/>
    </location>
</feature>
<organism evidence="3">
    <name type="scientific">Ixodes ricinus</name>
    <name type="common">Common tick</name>
    <name type="synonym">Acarus ricinus</name>
    <dbReference type="NCBI Taxonomy" id="34613"/>
    <lineage>
        <taxon>Eukaryota</taxon>
        <taxon>Metazoa</taxon>
        <taxon>Ecdysozoa</taxon>
        <taxon>Arthropoda</taxon>
        <taxon>Chelicerata</taxon>
        <taxon>Arachnida</taxon>
        <taxon>Acari</taxon>
        <taxon>Parasitiformes</taxon>
        <taxon>Ixodida</taxon>
        <taxon>Ixodoidea</taxon>
        <taxon>Ixodidae</taxon>
        <taxon>Ixodinae</taxon>
        <taxon>Ixodes</taxon>
    </lineage>
</organism>
<dbReference type="EMBL" id="GIFC01006832">
    <property type="protein sequence ID" value="MXU88915.1"/>
    <property type="molecule type" value="Transcribed_RNA"/>
</dbReference>
<proteinExistence type="predicted"/>
<evidence type="ECO:0000256" key="1">
    <source>
        <dbReference type="SAM" id="MobiDB-lite"/>
    </source>
</evidence>
<reference evidence="3" key="1">
    <citation type="submission" date="2019-12" db="EMBL/GenBank/DDBJ databases">
        <title>An insight into the sialome of adult female Ixodes ricinus ticks feeding for 6 days.</title>
        <authorList>
            <person name="Perner J."/>
            <person name="Ribeiro J.M.C."/>
        </authorList>
    </citation>
    <scope>NUCLEOTIDE SEQUENCE</scope>
    <source>
        <strain evidence="3">Semi-engorged</strain>
        <tissue evidence="3">Salivary glands</tissue>
    </source>
</reference>
<protein>
    <recommendedName>
        <fullName evidence="4">Secreted protein</fullName>
    </recommendedName>
</protein>
<sequence>MPGCLLLGRAVIAEGAVLCARDGEDAEHPGANQGGDARQSHGGKDLPNQFLQRSHWERSCDSSGVHGRCLPQLVPGGGQSHSYRNWLHRIGLRLKPGQLSFTPD</sequence>
<name>A0A6B0UHH4_IXORI</name>
<feature type="chain" id="PRO_5025336925" description="Secreted protein" evidence="2">
    <location>
        <begin position="16"/>
        <end position="104"/>
    </location>
</feature>
<evidence type="ECO:0000256" key="2">
    <source>
        <dbReference type="SAM" id="SignalP"/>
    </source>
</evidence>